<reference evidence="10" key="1">
    <citation type="submission" date="2024-02" db="UniProtKB">
        <authorList>
            <consortium name="WormBaseParasite"/>
        </authorList>
    </citation>
    <scope>IDENTIFICATION</scope>
</reference>
<name>A0AAF3EH35_9BILA</name>
<dbReference type="InterPro" id="IPR029034">
    <property type="entry name" value="Cystine-knot_cytokine"/>
</dbReference>
<evidence type="ECO:0000313" key="9">
    <source>
        <dbReference type="Proteomes" id="UP000887575"/>
    </source>
</evidence>
<keyword evidence="3" id="KW-0964">Secreted</keyword>
<dbReference type="SMART" id="SM00204">
    <property type="entry name" value="TGFB"/>
    <property type="match status" value="1"/>
</dbReference>
<proteinExistence type="inferred from homology"/>
<dbReference type="GO" id="GO:0005125">
    <property type="term" value="F:cytokine activity"/>
    <property type="evidence" value="ECO:0007669"/>
    <property type="project" value="TreeGrafter"/>
</dbReference>
<evidence type="ECO:0000256" key="7">
    <source>
        <dbReference type="SAM" id="SignalP"/>
    </source>
</evidence>
<evidence type="ECO:0000256" key="2">
    <source>
        <dbReference type="ARBA" id="ARBA00006656"/>
    </source>
</evidence>
<dbReference type="PANTHER" id="PTHR11848:SF119">
    <property type="entry name" value="TGF-BETA FAMILY PROFILE DOMAIN-CONTAINING PROTEIN"/>
    <property type="match status" value="1"/>
</dbReference>
<dbReference type="SUPFAM" id="SSF57501">
    <property type="entry name" value="Cystine-knot cytokines"/>
    <property type="match status" value="1"/>
</dbReference>
<evidence type="ECO:0000256" key="3">
    <source>
        <dbReference type="ARBA" id="ARBA00022525"/>
    </source>
</evidence>
<comment type="similarity">
    <text evidence="2 6">Belongs to the TGF-beta family.</text>
</comment>
<feature type="chain" id="PRO_5042138929" description="TGF-beta family profile domain-containing protein" evidence="7">
    <location>
        <begin position="27"/>
        <end position="382"/>
    </location>
</feature>
<dbReference type="Pfam" id="PF00688">
    <property type="entry name" value="TGFb_propeptide"/>
    <property type="match status" value="1"/>
</dbReference>
<evidence type="ECO:0000256" key="1">
    <source>
        <dbReference type="ARBA" id="ARBA00004613"/>
    </source>
</evidence>
<dbReference type="InterPro" id="IPR017948">
    <property type="entry name" value="TGFb_CS"/>
</dbReference>
<feature type="signal peptide" evidence="7">
    <location>
        <begin position="1"/>
        <end position="26"/>
    </location>
</feature>
<dbReference type="PROSITE" id="PS00250">
    <property type="entry name" value="TGF_BETA_1"/>
    <property type="match status" value="1"/>
</dbReference>
<dbReference type="Pfam" id="PF00019">
    <property type="entry name" value="TGF_beta"/>
    <property type="match status" value="1"/>
</dbReference>
<accession>A0AAF3EH35</accession>
<dbReference type="WBParaSite" id="MBELARI_LOCUS13302">
    <property type="protein sequence ID" value="MBELARI_LOCUS13302"/>
    <property type="gene ID" value="MBELARI_LOCUS13302"/>
</dbReference>
<dbReference type="Proteomes" id="UP000887575">
    <property type="component" value="Unassembled WGS sequence"/>
</dbReference>
<protein>
    <recommendedName>
        <fullName evidence="8">TGF-beta family profile domain-containing protein</fullName>
    </recommendedName>
</protein>
<evidence type="ECO:0000256" key="5">
    <source>
        <dbReference type="ARBA" id="ARBA00023157"/>
    </source>
</evidence>
<keyword evidence="4 6" id="KW-0339">Growth factor</keyword>
<organism evidence="9 10">
    <name type="scientific">Mesorhabditis belari</name>
    <dbReference type="NCBI Taxonomy" id="2138241"/>
    <lineage>
        <taxon>Eukaryota</taxon>
        <taxon>Metazoa</taxon>
        <taxon>Ecdysozoa</taxon>
        <taxon>Nematoda</taxon>
        <taxon>Chromadorea</taxon>
        <taxon>Rhabditida</taxon>
        <taxon>Rhabditina</taxon>
        <taxon>Rhabditomorpha</taxon>
        <taxon>Rhabditoidea</taxon>
        <taxon>Rhabditidae</taxon>
        <taxon>Mesorhabditinae</taxon>
        <taxon>Mesorhabditis</taxon>
    </lineage>
</organism>
<evidence type="ECO:0000259" key="8">
    <source>
        <dbReference type="PROSITE" id="PS51362"/>
    </source>
</evidence>
<keyword evidence="7" id="KW-0732">Signal</keyword>
<dbReference type="PANTHER" id="PTHR11848">
    <property type="entry name" value="TGF-BETA FAMILY"/>
    <property type="match status" value="1"/>
</dbReference>
<keyword evidence="9" id="KW-1185">Reference proteome</keyword>
<comment type="subcellular location">
    <subcellularLocation>
        <location evidence="1">Secreted</location>
    </subcellularLocation>
</comment>
<dbReference type="AlphaFoldDB" id="A0AAF3EH35"/>
<evidence type="ECO:0000256" key="6">
    <source>
        <dbReference type="RuleBase" id="RU000354"/>
    </source>
</evidence>
<dbReference type="InterPro" id="IPR001111">
    <property type="entry name" value="TGF-b_propeptide"/>
</dbReference>
<sequence length="382" mass="43637">MQRVAPLLLSFALFTSWLPGLHLCSASTVLPDKETMLQELERATAHCAEITDENLLFHCVTRAKKRLEIKNELEKTLKVPANGRIPMQMSEESLKKILVREGYNEDGTLKSEEGELIPSAFIVPVMQNPSFLPENRHRSYFDFKDYDTKHVKEAILNIFIKGIYNPNGLSHYDVHVYKFISDEEVDLSPIWSYRRSREMSMNGNWDTVDITDLVKEWGANPESNFGMMIRVEPEDKNYPDDFDPVERNSDKSAMFLEVKKSPPSRARRSLAIGKNNTCKIEANHPDASCCRYSLLINFKEFGWDWVVAPAVYNAYYCAGRCKKGHSRSSSHHAMLLEFTNAENMCCSPERLTDLQIIYTNNQTGAPEKTVIKNSIVQSCGCK</sequence>
<evidence type="ECO:0000256" key="4">
    <source>
        <dbReference type="ARBA" id="ARBA00023030"/>
    </source>
</evidence>
<dbReference type="GO" id="GO:0008083">
    <property type="term" value="F:growth factor activity"/>
    <property type="evidence" value="ECO:0007669"/>
    <property type="project" value="UniProtKB-KW"/>
</dbReference>
<keyword evidence="5" id="KW-1015">Disulfide bond</keyword>
<dbReference type="PROSITE" id="PS51362">
    <property type="entry name" value="TGF_BETA_2"/>
    <property type="match status" value="1"/>
</dbReference>
<dbReference type="InterPro" id="IPR015615">
    <property type="entry name" value="TGF-beta-rel"/>
</dbReference>
<dbReference type="Gene3D" id="2.60.120.970">
    <property type="match status" value="1"/>
</dbReference>
<feature type="domain" description="TGF-beta family profile" evidence="8">
    <location>
        <begin position="265"/>
        <end position="382"/>
    </location>
</feature>
<dbReference type="InterPro" id="IPR001839">
    <property type="entry name" value="TGF-b_C"/>
</dbReference>
<dbReference type="Gene3D" id="2.10.90.10">
    <property type="entry name" value="Cystine-knot cytokines"/>
    <property type="match status" value="1"/>
</dbReference>
<evidence type="ECO:0000313" key="10">
    <source>
        <dbReference type="WBParaSite" id="MBELARI_LOCUS13302"/>
    </source>
</evidence>
<dbReference type="GO" id="GO:0005615">
    <property type="term" value="C:extracellular space"/>
    <property type="evidence" value="ECO:0007669"/>
    <property type="project" value="TreeGrafter"/>
</dbReference>